<dbReference type="SUPFAM" id="SSF102405">
    <property type="entry name" value="MCP/YpsA-like"/>
    <property type="match status" value="1"/>
</dbReference>
<dbReference type="Proteomes" id="UP000737113">
    <property type="component" value="Unassembled WGS sequence"/>
</dbReference>
<evidence type="ECO:0000313" key="5">
    <source>
        <dbReference type="Proteomes" id="UP000737113"/>
    </source>
</evidence>
<accession>A0A972G908</accession>
<name>A0A972G908_9GAMM</name>
<dbReference type="RefSeq" id="WP_169565495.1">
    <property type="nucleotide sequence ID" value="NZ_JAAXYH010000016.1"/>
</dbReference>
<dbReference type="InterPro" id="IPR036388">
    <property type="entry name" value="WH-like_DNA-bd_sf"/>
</dbReference>
<feature type="domain" description="Smf/DprA SLOG" evidence="2">
    <location>
        <begin position="49"/>
        <end position="257"/>
    </location>
</feature>
<dbReference type="Pfam" id="PF02481">
    <property type="entry name" value="DNA_processg_A"/>
    <property type="match status" value="1"/>
</dbReference>
<protein>
    <submittedName>
        <fullName evidence="4">DNA-protecting protein DprA</fullName>
    </submittedName>
</protein>
<dbReference type="EMBL" id="JAAXYH010000016">
    <property type="protein sequence ID" value="NMH66765.1"/>
    <property type="molecule type" value="Genomic_DNA"/>
</dbReference>
<proteinExistence type="inferred from homology"/>
<comment type="similarity">
    <text evidence="1">Belongs to the DprA/Smf family.</text>
</comment>
<dbReference type="Gene3D" id="3.40.50.450">
    <property type="match status" value="1"/>
</dbReference>
<dbReference type="InterPro" id="IPR003488">
    <property type="entry name" value="DprA"/>
</dbReference>
<keyword evidence="5" id="KW-1185">Reference proteome</keyword>
<dbReference type="Pfam" id="PF17782">
    <property type="entry name" value="WHD_DprA"/>
    <property type="match status" value="1"/>
</dbReference>
<dbReference type="InterPro" id="IPR041614">
    <property type="entry name" value="DprA_WH"/>
</dbReference>
<comment type="caution">
    <text evidence="4">The sequence shown here is derived from an EMBL/GenBank/DDBJ whole genome shotgun (WGS) entry which is preliminary data.</text>
</comment>
<sequence>MGVSELRLRLEHEQAALPFSETLLSRLKPDYARVEQALEWQQQAPHHSIISFSDPLYPPLLRQITDPPPILFVKGQAETLLLPSLAVVGSRNASPAGLQLSQRLAAELVEQGLAICSGMATGIDGAAHKAALALGGTTIAVLGTGIENVYPKRHRQLYQDIQQQGCVISEFWPDTAPFAGNFPKRNRIISGLSLGVLVVEACRKSGSLITARLASEQGREVFAVPGSVVGGHSQGCHDLLRNGASLVETGADIIQELASLYQFHLEDVRMRHHITEECKMCDLPFASLLASVGYETTSLDAVVEHSGKTIDLVLEQMLELELQGWVAAVPGGYVRLKRK</sequence>
<feature type="domain" description="DprA winged helix" evidence="3">
    <location>
        <begin position="286"/>
        <end position="332"/>
    </location>
</feature>
<dbReference type="Gene3D" id="1.10.10.10">
    <property type="entry name" value="Winged helix-like DNA-binding domain superfamily/Winged helix DNA-binding domain"/>
    <property type="match status" value="1"/>
</dbReference>
<dbReference type="AlphaFoldDB" id="A0A972G908"/>
<organism evidence="4 5">
    <name type="scientific">Shewanella salipaludis</name>
    <dbReference type="NCBI Taxonomy" id="2723052"/>
    <lineage>
        <taxon>Bacteria</taxon>
        <taxon>Pseudomonadati</taxon>
        <taxon>Pseudomonadota</taxon>
        <taxon>Gammaproteobacteria</taxon>
        <taxon>Alteromonadales</taxon>
        <taxon>Shewanellaceae</taxon>
        <taxon>Shewanella</taxon>
    </lineage>
</organism>
<gene>
    <name evidence="4" type="primary">dprA</name>
    <name evidence="4" type="ORF">HC757_16530</name>
</gene>
<dbReference type="GO" id="GO:0009294">
    <property type="term" value="P:DNA-mediated transformation"/>
    <property type="evidence" value="ECO:0007669"/>
    <property type="project" value="InterPro"/>
</dbReference>
<reference evidence="4" key="1">
    <citation type="submission" date="2020-04" db="EMBL/GenBank/DDBJ databases">
        <title>Description of Shewanella salipaludis sp. nov., isolated from a salt marsh.</title>
        <authorList>
            <person name="Park S."/>
            <person name="Yoon J.-H."/>
        </authorList>
    </citation>
    <scope>NUCLEOTIDE SEQUENCE</scope>
    <source>
        <strain evidence="4">SHSM-M6</strain>
    </source>
</reference>
<dbReference type="InterPro" id="IPR057666">
    <property type="entry name" value="DrpA_SLOG"/>
</dbReference>
<evidence type="ECO:0000313" key="4">
    <source>
        <dbReference type="EMBL" id="NMH66765.1"/>
    </source>
</evidence>
<evidence type="ECO:0000259" key="3">
    <source>
        <dbReference type="Pfam" id="PF17782"/>
    </source>
</evidence>
<evidence type="ECO:0000259" key="2">
    <source>
        <dbReference type="Pfam" id="PF02481"/>
    </source>
</evidence>
<dbReference type="NCBIfam" id="TIGR00732">
    <property type="entry name" value="dprA"/>
    <property type="match status" value="1"/>
</dbReference>
<evidence type="ECO:0000256" key="1">
    <source>
        <dbReference type="ARBA" id="ARBA00006525"/>
    </source>
</evidence>
<dbReference type="PANTHER" id="PTHR43022:SF1">
    <property type="entry name" value="PROTEIN SMF"/>
    <property type="match status" value="1"/>
</dbReference>
<dbReference type="PANTHER" id="PTHR43022">
    <property type="entry name" value="PROTEIN SMF"/>
    <property type="match status" value="1"/>
</dbReference>